<dbReference type="InterPro" id="IPR003776">
    <property type="entry name" value="YcaO-like_dom"/>
</dbReference>
<protein>
    <submittedName>
        <fullName evidence="2">Thiazole/oxazole-forming peptide maturase, SagD family component</fullName>
    </submittedName>
</protein>
<reference evidence="3" key="1">
    <citation type="submission" date="2016-11" db="EMBL/GenBank/DDBJ databases">
        <authorList>
            <person name="Varghese N."/>
            <person name="Submissions S."/>
        </authorList>
    </citation>
    <scope>NUCLEOTIDE SEQUENCE [LARGE SCALE GENOMIC DNA]</scope>
    <source>
        <strain evidence="3">DSM 1811</strain>
    </source>
</reference>
<proteinExistence type="predicted"/>
<dbReference type="Proteomes" id="UP000184121">
    <property type="component" value="Unassembled WGS sequence"/>
</dbReference>
<sequence>MDYEIAYFEACYILEKDVFIQGDIFGGWTKFNYSLDNFFDFSYEKVITNKNNIVGYGGLFNLISDSNSTSFINSGIHYLTFDYIARDVRSIVEQYLKRNIKLIVTFAFDNIYTSNLIDKYDDFLFFINVVLSKSVNPNYLASIIFGQVKLVKNDSTNFDVFFAEEKVNILNAIADCNCINILEFANTNIVQHKFNPNPEFSYDFLDLITHDLKVKVKLILSENKDLYITHARYLFPINHLKDDILNYDLLKYSSGCDNFKDKALLKAVMEGAERYLSMCKWETTYSSVNNLRADYIHPNKMQKLYASDEIFFDPCIEYHWIDALDLNNNNIVKINSDYVTYPSINKLPLHLSNSNGFAIHSELEKAKSSALYELIERDNLLFTFFFKKSCFRINNDKLQSPNTALVKYISDMGYKLYLIYSSVDIDVHSVFAFVFNNVEEDRPYCITSASCNFSLEEAVNKALKEVITGIVYALEKKDWKQFNSVNEVEQLLDHRDFYFNSTSKIALTNILECNFLQDEDMKKVEFLCDQLESEYLESQFTLKNLQLYRIINEIKFHDCTFYLVKYLSPDLIPMDFGHKLLRLPELSTLERRGKENINLEKLVYPHPFA</sequence>
<accession>A0A1M7ME12</accession>
<evidence type="ECO:0000259" key="1">
    <source>
        <dbReference type="PROSITE" id="PS51664"/>
    </source>
</evidence>
<evidence type="ECO:0000313" key="3">
    <source>
        <dbReference type="Proteomes" id="UP000184121"/>
    </source>
</evidence>
<organism evidence="2 3">
    <name type="scientific">Flavobacterium saccharophilum</name>
    <dbReference type="NCBI Taxonomy" id="29534"/>
    <lineage>
        <taxon>Bacteria</taxon>
        <taxon>Pseudomonadati</taxon>
        <taxon>Bacteroidota</taxon>
        <taxon>Flavobacteriia</taxon>
        <taxon>Flavobacteriales</taxon>
        <taxon>Flavobacteriaceae</taxon>
        <taxon>Flavobacterium</taxon>
    </lineage>
</organism>
<feature type="domain" description="YcaO" evidence="1">
    <location>
        <begin position="255"/>
        <end position="609"/>
    </location>
</feature>
<dbReference type="PANTHER" id="PTHR37809:SF1">
    <property type="entry name" value="RIBOSOMAL PROTEIN S12 METHYLTHIOTRANSFERASE ACCESSORY FACTOR YCAO"/>
    <property type="match status" value="1"/>
</dbReference>
<dbReference type="PROSITE" id="PS51664">
    <property type="entry name" value="YCAO"/>
    <property type="match status" value="1"/>
</dbReference>
<dbReference type="Pfam" id="PF02624">
    <property type="entry name" value="YcaO"/>
    <property type="match status" value="1"/>
</dbReference>
<dbReference type="EMBL" id="FRBY01000007">
    <property type="protein sequence ID" value="SHM88578.1"/>
    <property type="molecule type" value="Genomic_DNA"/>
</dbReference>
<dbReference type="PANTHER" id="PTHR37809">
    <property type="entry name" value="RIBOSOMAL PROTEIN S12 METHYLTHIOTRANSFERASE ACCESSORY FACTOR YCAO"/>
    <property type="match status" value="1"/>
</dbReference>
<name>A0A1M7ME12_9FLAO</name>
<dbReference type="AlphaFoldDB" id="A0A1M7ME12"/>
<keyword evidence="3" id="KW-1185">Reference proteome</keyword>
<dbReference type="Gene3D" id="3.30.1330.230">
    <property type="match status" value="1"/>
</dbReference>
<evidence type="ECO:0000313" key="2">
    <source>
        <dbReference type="EMBL" id="SHM88578.1"/>
    </source>
</evidence>
<dbReference type="OrthoDB" id="2379922at2"/>
<gene>
    <name evidence="2" type="ORF">SAMN05444366_4482</name>
</gene>
<dbReference type="RefSeq" id="WP_072975981.1">
    <property type="nucleotide sequence ID" value="NZ_FRBY01000007.1"/>
</dbReference>
<dbReference type="STRING" id="29534.SAMN05444366_4482"/>